<name>A0A7U2MWK6_ASPFN</name>
<gene>
    <name evidence="2" type="ORF">F9C07_5241</name>
</gene>
<evidence type="ECO:0000259" key="1">
    <source>
        <dbReference type="Pfam" id="PF06985"/>
    </source>
</evidence>
<proteinExistence type="predicted"/>
<organism evidence="2 3">
    <name type="scientific">Aspergillus flavus (strain ATCC 200026 / FGSC A1120 / IAM 13836 / NRRL 3357 / JCM 12722 / SRRC 167)</name>
    <dbReference type="NCBI Taxonomy" id="332952"/>
    <lineage>
        <taxon>Eukaryota</taxon>
        <taxon>Fungi</taxon>
        <taxon>Dikarya</taxon>
        <taxon>Ascomycota</taxon>
        <taxon>Pezizomycotina</taxon>
        <taxon>Eurotiomycetes</taxon>
        <taxon>Eurotiomycetidae</taxon>
        <taxon>Eurotiales</taxon>
        <taxon>Aspergillaceae</taxon>
        <taxon>Aspergillus</taxon>
        <taxon>Aspergillus subgen. Circumdati</taxon>
    </lineage>
</organism>
<dbReference type="PANTHER" id="PTHR33112:SF10">
    <property type="entry name" value="TOL"/>
    <property type="match status" value="1"/>
</dbReference>
<dbReference type="InterPro" id="IPR010730">
    <property type="entry name" value="HET"/>
</dbReference>
<sequence length="603" mass="70200">MEYPAGLEEEFLIEEWRYWGERGARRWLRLADQKGEEGLERGDRQELREVLQEVAGERWREVAQEISNQGYWEHLQQREGIRERLGERLVRWAEESWASQTDDEVVNSFESQPQLQSRLIDHFRQLPLFGKPESSVPPIDRFELIRIWLRSCDQGHRDCRAESSNHHPSRVISVRQDDANRLQLLELECGIEYVALSYCWGNKPQEQKPYLTTDENFQSRKDKGFDYNDLPKLFQDAITVTRELGKRYLWIDALCIIQGNKEDWQNEGTKMEHIFASAYCTLAPSSAFEWKEGFLKTYRDRKPGVSLCGPSPVKYFRRLVDDGPLNKRAWVLQERVLSRRTVFFTSSGIYWECGEGVRCDNFPVRSSTKYFLLTNVVASPLTRSYMIDSNFPQRLMTSGILPTIRFLQELIENYTRRDITIVTDRIAAFTGLITRLKKALETEEKYGLFSCALPRLLLWRRPDLKTEPIDYGYPVPSWSWMAYHGKVEFMANSPLNVSKHLRLDNGLLRVKIHTFEGCHIRSRNKSHGIYSGLKRVGFLFFDIGKIELPYCVIVGTCANGKDNGLYYILVVGKCENVGCYRRLGVGKVQGHHIAKQYTDGELI</sequence>
<dbReference type="AlphaFoldDB" id="A0A7U2MWK6"/>
<dbReference type="Proteomes" id="UP000596276">
    <property type="component" value="Chromosome 7"/>
</dbReference>
<dbReference type="Pfam" id="PF06985">
    <property type="entry name" value="HET"/>
    <property type="match status" value="1"/>
</dbReference>
<dbReference type="PANTHER" id="PTHR33112">
    <property type="entry name" value="DOMAIN PROTEIN, PUTATIVE-RELATED"/>
    <property type="match status" value="1"/>
</dbReference>
<evidence type="ECO:0000313" key="3">
    <source>
        <dbReference type="Proteomes" id="UP000596276"/>
    </source>
</evidence>
<dbReference type="OMA" id="VYASAYC"/>
<protein>
    <submittedName>
        <fullName evidence="2">Heterokaryon incompatibility protein-domain-containing protein</fullName>
    </submittedName>
</protein>
<feature type="domain" description="Heterokaryon incompatibility" evidence="1">
    <location>
        <begin position="193"/>
        <end position="334"/>
    </location>
</feature>
<evidence type="ECO:0000313" key="2">
    <source>
        <dbReference type="EMBL" id="QRD91186.1"/>
    </source>
</evidence>
<accession>A0A7U2MWK6</accession>
<reference evidence="3" key="1">
    <citation type="journal article" date="2021" name="G3 (Bethesda)">
        <title>Chromosome assembled and annotated genome sequence of Aspergillus flavus NRRL 3357.</title>
        <authorList>
            <person name="Skerker J.M."/>
            <person name="Pianalto K.M."/>
            <person name="Mondo S.J."/>
            <person name="Yang K."/>
            <person name="Arkin A.P."/>
            <person name="Keller N.P."/>
            <person name="Grigoriev I.V."/>
            <person name="Louise Glass N.L."/>
        </authorList>
    </citation>
    <scope>NUCLEOTIDE SEQUENCE [LARGE SCALE GENOMIC DNA]</scope>
    <source>
        <strain evidence="3">ATCC 200026 / FGSC A1120 / IAM 13836 / NRRL 3357 / JCM 12722 / SRRC 167</strain>
    </source>
</reference>
<dbReference type="EMBL" id="CP044617">
    <property type="protein sequence ID" value="QRD91186.1"/>
    <property type="molecule type" value="Genomic_DNA"/>
</dbReference>
<keyword evidence="3" id="KW-1185">Reference proteome</keyword>
<dbReference type="VEuPathDB" id="FungiDB:AFLA_007458"/>
<dbReference type="VEuPathDB" id="FungiDB:F9C07_5241"/>